<organism evidence="2 3">
    <name type="scientific">Fodinibius salipaludis</name>
    <dbReference type="NCBI Taxonomy" id="2032627"/>
    <lineage>
        <taxon>Bacteria</taxon>
        <taxon>Pseudomonadati</taxon>
        <taxon>Balneolota</taxon>
        <taxon>Balneolia</taxon>
        <taxon>Balneolales</taxon>
        <taxon>Balneolaceae</taxon>
        <taxon>Fodinibius</taxon>
    </lineage>
</organism>
<keyword evidence="3" id="KW-1185">Reference proteome</keyword>
<keyword evidence="1" id="KW-0812">Transmembrane</keyword>
<accession>A0A2A2G921</accession>
<evidence type="ECO:0008006" key="4">
    <source>
        <dbReference type="Google" id="ProtNLM"/>
    </source>
</evidence>
<feature type="transmembrane region" description="Helical" evidence="1">
    <location>
        <begin position="89"/>
        <end position="109"/>
    </location>
</feature>
<keyword evidence="1" id="KW-0472">Membrane</keyword>
<keyword evidence="1" id="KW-1133">Transmembrane helix</keyword>
<feature type="transmembrane region" description="Helical" evidence="1">
    <location>
        <begin position="9"/>
        <end position="34"/>
    </location>
</feature>
<comment type="caution">
    <text evidence="2">The sequence shown here is derived from an EMBL/GenBank/DDBJ whole genome shotgun (WGS) entry which is preliminary data.</text>
</comment>
<name>A0A2A2G921_9BACT</name>
<gene>
    <name evidence="2" type="ORF">CK503_11435</name>
</gene>
<reference evidence="2 3" key="1">
    <citation type="submission" date="2017-08" db="EMBL/GenBank/DDBJ databases">
        <title>Aliifodinibius alkalisoli sp. nov., isolated from saline alkaline soil.</title>
        <authorList>
            <person name="Liu D."/>
            <person name="Zhang G."/>
        </authorList>
    </citation>
    <scope>NUCLEOTIDE SEQUENCE [LARGE SCALE GENOMIC DNA]</scope>
    <source>
        <strain evidence="2 3">WN023</strain>
    </source>
</reference>
<dbReference type="AlphaFoldDB" id="A0A2A2G921"/>
<evidence type="ECO:0000313" key="2">
    <source>
        <dbReference type="EMBL" id="PAU93345.1"/>
    </source>
</evidence>
<evidence type="ECO:0000256" key="1">
    <source>
        <dbReference type="SAM" id="Phobius"/>
    </source>
</evidence>
<protein>
    <recommendedName>
        <fullName evidence="4">Cardiolipin synthase N-terminal domain-containing protein</fullName>
    </recommendedName>
</protein>
<evidence type="ECO:0000313" key="3">
    <source>
        <dbReference type="Proteomes" id="UP000218831"/>
    </source>
</evidence>
<dbReference type="Proteomes" id="UP000218831">
    <property type="component" value="Unassembled WGS sequence"/>
</dbReference>
<proteinExistence type="predicted"/>
<dbReference type="EMBL" id="NSKE01000008">
    <property type="protein sequence ID" value="PAU93345.1"/>
    <property type="molecule type" value="Genomic_DNA"/>
</dbReference>
<sequence length="139" mass="16456">MHLNKSAKIVLGIITFLPLLFTISILGFIIFNFFSMFFSQEPQIPMMLFSYLSYILPYLFVIILLTLGLFVFYIVHLIQNSFLDTEKRILWIVVVFLLYGFAIPIYWYIHIWKRNTAEAIKADELTNKHYEPGTQSQEF</sequence>
<feature type="transmembrane region" description="Helical" evidence="1">
    <location>
        <begin position="54"/>
        <end position="77"/>
    </location>
</feature>